<name>A0A0A8X9C6_MESS1</name>
<organism evidence="1 2">
    <name type="scientific">Mesobacillus selenatarsenatis (strain DSM 18680 / JCM 14380 / FERM P-15431 / SF-1)</name>
    <dbReference type="NCBI Taxonomy" id="1321606"/>
    <lineage>
        <taxon>Bacteria</taxon>
        <taxon>Bacillati</taxon>
        <taxon>Bacillota</taxon>
        <taxon>Bacilli</taxon>
        <taxon>Bacillales</taxon>
        <taxon>Bacillaceae</taxon>
        <taxon>Mesobacillus</taxon>
    </lineage>
</organism>
<reference evidence="1 2" key="1">
    <citation type="submission" date="2013-06" db="EMBL/GenBank/DDBJ databases">
        <title>Whole genome shotgun sequence of Bacillus selenatarsenatis SF-1.</title>
        <authorList>
            <person name="Kuroda M."/>
            <person name="Sei K."/>
            <person name="Yamashita M."/>
            <person name="Ike M."/>
        </authorList>
    </citation>
    <scope>NUCLEOTIDE SEQUENCE [LARGE SCALE GENOMIC DNA]</scope>
    <source>
        <strain evidence="1 2">SF-1</strain>
    </source>
</reference>
<dbReference type="Proteomes" id="UP000031014">
    <property type="component" value="Unassembled WGS sequence"/>
</dbReference>
<evidence type="ECO:0000313" key="2">
    <source>
        <dbReference type="Proteomes" id="UP000031014"/>
    </source>
</evidence>
<evidence type="ECO:0000313" key="1">
    <source>
        <dbReference type="EMBL" id="GAM16523.1"/>
    </source>
</evidence>
<sequence length="65" mass="7228">MVSMLKKLIHIPLPPKGILASTTVMKSMMLTIGPPYNPPTTTGIKRRSKMKSLLPITVKDIQNRI</sequence>
<gene>
    <name evidence="1" type="ORF">SAMD00020551_4736</name>
</gene>
<keyword evidence="2" id="KW-1185">Reference proteome</keyword>
<protein>
    <submittedName>
        <fullName evidence="1">Uncharacterized protein</fullName>
    </submittedName>
</protein>
<comment type="caution">
    <text evidence="1">The sequence shown here is derived from an EMBL/GenBank/DDBJ whole genome shotgun (WGS) entry which is preliminary data.</text>
</comment>
<dbReference type="AlphaFoldDB" id="A0A0A8X9C6"/>
<accession>A0A0A8X9C6</accession>
<proteinExistence type="predicted"/>
<dbReference type="EMBL" id="BASE01000131">
    <property type="protein sequence ID" value="GAM16523.1"/>
    <property type="molecule type" value="Genomic_DNA"/>
</dbReference>